<dbReference type="Proteomes" id="UP001225356">
    <property type="component" value="Unassembled WGS sequence"/>
</dbReference>
<evidence type="ECO:0000313" key="2">
    <source>
        <dbReference type="Proteomes" id="UP001225356"/>
    </source>
</evidence>
<dbReference type="EMBL" id="JAUSQU010000003">
    <property type="protein sequence ID" value="MDP9850340.1"/>
    <property type="molecule type" value="Genomic_DNA"/>
</dbReference>
<proteinExistence type="predicted"/>
<evidence type="ECO:0000313" key="1">
    <source>
        <dbReference type="EMBL" id="MDP9850340.1"/>
    </source>
</evidence>
<sequence>MFRHIATRCDETIGGGRNNERGGAARNEYDKLERNATAMTTVLPALTMAAQRWMKPMHAPLKEKLQRELDEAREAAGELPCYFNTVEQSQVILAMDSARARRRRSGDPKP</sequence>
<name>A0ABT9QV86_9ACTN</name>
<organism evidence="1 2">
    <name type="scientific">Streptosporangium lutulentum</name>
    <dbReference type="NCBI Taxonomy" id="1461250"/>
    <lineage>
        <taxon>Bacteria</taxon>
        <taxon>Bacillati</taxon>
        <taxon>Actinomycetota</taxon>
        <taxon>Actinomycetes</taxon>
        <taxon>Streptosporangiales</taxon>
        <taxon>Streptosporangiaceae</taxon>
        <taxon>Streptosporangium</taxon>
    </lineage>
</organism>
<protein>
    <submittedName>
        <fullName evidence="1">Uncharacterized protein</fullName>
    </submittedName>
</protein>
<dbReference type="RefSeq" id="WP_307569312.1">
    <property type="nucleotide sequence ID" value="NZ_JAUSQU010000003.1"/>
</dbReference>
<comment type="caution">
    <text evidence="1">The sequence shown here is derived from an EMBL/GenBank/DDBJ whole genome shotgun (WGS) entry which is preliminary data.</text>
</comment>
<accession>A0ABT9QV86</accession>
<keyword evidence="2" id="KW-1185">Reference proteome</keyword>
<reference evidence="1 2" key="1">
    <citation type="submission" date="2023-07" db="EMBL/GenBank/DDBJ databases">
        <title>Sequencing the genomes of 1000 actinobacteria strains.</title>
        <authorList>
            <person name="Klenk H.-P."/>
        </authorList>
    </citation>
    <scope>NUCLEOTIDE SEQUENCE [LARGE SCALE GENOMIC DNA]</scope>
    <source>
        <strain evidence="1 2">DSM 46740</strain>
    </source>
</reference>
<gene>
    <name evidence="1" type="ORF">J2853_009636</name>
</gene>